<name>H5XUL6_9FIRM</name>
<feature type="transmembrane region" description="Helical" evidence="8">
    <location>
        <begin position="209"/>
        <end position="228"/>
    </location>
</feature>
<sequence>MIGKRVEPKKQAKQPLILLGMGVVLFLIIVFSFTLGRYTLSLQEVITTFFSPITGSTVDVTLKNVVFQARLPRILVAVLIGSGLSVAGAAYQGIFRNPMVSPDLLGASAGAGFGAAVAILFSFSYFEIQVTSFFFGIIAVFLSFGISSVISRDSNNVLSLVLTGMVVSSLFQAFISLIKYLADPNNTLPAITFWLMGGLSSVVVSKIPLLLVPILIGGIPLFLLRWRINTLSFGDEEARMLGINPKRLRIIIILCATMITAACVATGGMISWVGLVIPHLARMIVGPNYKRLIPASCLLGGAFLLVVDDIARSLITSEIPLSILTSVIGAPFFLYLLLRGRKGWL</sequence>
<evidence type="ECO:0000256" key="8">
    <source>
        <dbReference type="SAM" id="Phobius"/>
    </source>
</evidence>
<keyword evidence="4" id="KW-1003">Cell membrane</keyword>
<evidence type="ECO:0000313" key="9">
    <source>
        <dbReference type="EMBL" id="EHQ89034.1"/>
    </source>
</evidence>
<dbReference type="Gene3D" id="1.10.3470.10">
    <property type="entry name" value="ABC transporter involved in vitamin B12 uptake, BtuC"/>
    <property type="match status" value="1"/>
</dbReference>
<reference evidence="9 10" key="1">
    <citation type="submission" date="2011-11" db="EMBL/GenBank/DDBJ databases">
        <title>The Noncontiguous Finished genome of Desulfosporosinus youngiae DSM 17734.</title>
        <authorList>
            <consortium name="US DOE Joint Genome Institute (JGI-PGF)"/>
            <person name="Lucas S."/>
            <person name="Han J."/>
            <person name="Lapidus A."/>
            <person name="Cheng J.-F."/>
            <person name="Goodwin L."/>
            <person name="Pitluck S."/>
            <person name="Peters L."/>
            <person name="Ovchinnikova G."/>
            <person name="Lu M."/>
            <person name="Land M.L."/>
            <person name="Hauser L."/>
            <person name="Pester M."/>
            <person name="Spring S."/>
            <person name="Ollivier B."/>
            <person name="Rattei T."/>
            <person name="Klenk H.-P."/>
            <person name="Wagner M."/>
            <person name="Loy A."/>
            <person name="Woyke T.J."/>
        </authorList>
    </citation>
    <scope>NUCLEOTIDE SEQUENCE [LARGE SCALE GENOMIC DNA]</scope>
    <source>
        <strain evidence="9 10">DSM 17734</strain>
    </source>
</reference>
<comment type="subcellular location">
    <subcellularLocation>
        <location evidence="1">Cell membrane</location>
        <topology evidence="1">Multi-pass membrane protein</topology>
    </subcellularLocation>
</comment>
<keyword evidence="3" id="KW-0813">Transport</keyword>
<dbReference type="InterPro" id="IPR037294">
    <property type="entry name" value="ABC_BtuC-like"/>
</dbReference>
<dbReference type="STRING" id="768710.DesyoDRAFT_1923"/>
<protein>
    <submittedName>
        <fullName evidence="9">ABC-type Fe3+-siderophore transport system, permease component</fullName>
    </submittedName>
</protein>
<feature type="transmembrane region" description="Helical" evidence="8">
    <location>
        <begin position="74"/>
        <end position="92"/>
    </location>
</feature>
<feature type="transmembrane region" description="Helical" evidence="8">
    <location>
        <begin position="289"/>
        <end position="307"/>
    </location>
</feature>
<feature type="transmembrane region" description="Helical" evidence="8">
    <location>
        <begin position="248"/>
        <end position="277"/>
    </location>
</feature>
<keyword evidence="7 8" id="KW-0472">Membrane</keyword>
<evidence type="ECO:0000256" key="7">
    <source>
        <dbReference type="ARBA" id="ARBA00023136"/>
    </source>
</evidence>
<evidence type="ECO:0000313" key="10">
    <source>
        <dbReference type="Proteomes" id="UP000005104"/>
    </source>
</evidence>
<dbReference type="GO" id="GO:0022857">
    <property type="term" value="F:transmembrane transporter activity"/>
    <property type="evidence" value="ECO:0007669"/>
    <property type="project" value="InterPro"/>
</dbReference>
<dbReference type="FunFam" id="1.10.3470.10:FF:000001">
    <property type="entry name" value="Vitamin B12 ABC transporter permease BtuC"/>
    <property type="match status" value="1"/>
</dbReference>
<dbReference type="PANTHER" id="PTHR30472">
    <property type="entry name" value="FERRIC ENTEROBACTIN TRANSPORT SYSTEM PERMEASE PROTEIN"/>
    <property type="match status" value="1"/>
</dbReference>
<dbReference type="Proteomes" id="UP000005104">
    <property type="component" value="Chromosome"/>
</dbReference>
<feature type="transmembrane region" description="Helical" evidence="8">
    <location>
        <begin position="104"/>
        <end position="126"/>
    </location>
</feature>
<evidence type="ECO:0000256" key="2">
    <source>
        <dbReference type="ARBA" id="ARBA00007935"/>
    </source>
</evidence>
<feature type="transmembrane region" description="Helical" evidence="8">
    <location>
        <begin position="319"/>
        <end position="338"/>
    </location>
</feature>
<evidence type="ECO:0000256" key="3">
    <source>
        <dbReference type="ARBA" id="ARBA00022448"/>
    </source>
</evidence>
<evidence type="ECO:0000256" key="4">
    <source>
        <dbReference type="ARBA" id="ARBA00022475"/>
    </source>
</evidence>
<dbReference type="AlphaFoldDB" id="H5XUL6"/>
<evidence type="ECO:0000256" key="5">
    <source>
        <dbReference type="ARBA" id="ARBA00022692"/>
    </source>
</evidence>
<keyword evidence="6 8" id="KW-1133">Transmembrane helix</keyword>
<dbReference type="InterPro" id="IPR000522">
    <property type="entry name" value="ABC_transptr_permease_BtuC"/>
</dbReference>
<accession>H5XUL6</accession>
<dbReference type="SUPFAM" id="SSF81345">
    <property type="entry name" value="ABC transporter involved in vitamin B12 uptake, BtuC"/>
    <property type="match status" value="1"/>
</dbReference>
<evidence type="ECO:0000256" key="6">
    <source>
        <dbReference type="ARBA" id="ARBA00022989"/>
    </source>
</evidence>
<feature type="transmembrane region" description="Helical" evidence="8">
    <location>
        <begin position="16"/>
        <end position="35"/>
    </location>
</feature>
<dbReference type="EMBL" id="CM001441">
    <property type="protein sequence ID" value="EHQ89034.1"/>
    <property type="molecule type" value="Genomic_DNA"/>
</dbReference>
<keyword evidence="5 8" id="KW-0812">Transmembrane</keyword>
<dbReference type="HOGENOM" id="CLU_013016_0_2_9"/>
<dbReference type="PANTHER" id="PTHR30472:SF70">
    <property type="entry name" value="MOLYBDATE IMPORT SYSTEM PERMEASE PROTEIN MOLB"/>
    <property type="match status" value="1"/>
</dbReference>
<keyword evidence="10" id="KW-1185">Reference proteome</keyword>
<dbReference type="GO" id="GO:0005886">
    <property type="term" value="C:plasma membrane"/>
    <property type="evidence" value="ECO:0007669"/>
    <property type="project" value="UniProtKB-SubCell"/>
</dbReference>
<dbReference type="Pfam" id="PF01032">
    <property type="entry name" value="FecCD"/>
    <property type="match status" value="1"/>
</dbReference>
<feature type="transmembrane region" description="Helical" evidence="8">
    <location>
        <begin position="132"/>
        <end position="150"/>
    </location>
</feature>
<organism evidence="9 10">
    <name type="scientific">Desulfosporosinus youngiae DSM 17734</name>
    <dbReference type="NCBI Taxonomy" id="768710"/>
    <lineage>
        <taxon>Bacteria</taxon>
        <taxon>Bacillati</taxon>
        <taxon>Bacillota</taxon>
        <taxon>Clostridia</taxon>
        <taxon>Eubacteriales</taxon>
        <taxon>Desulfitobacteriaceae</taxon>
        <taxon>Desulfosporosinus</taxon>
    </lineage>
</organism>
<dbReference type="GO" id="GO:0033214">
    <property type="term" value="P:siderophore-iron import into cell"/>
    <property type="evidence" value="ECO:0007669"/>
    <property type="project" value="TreeGrafter"/>
</dbReference>
<evidence type="ECO:0000256" key="1">
    <source>
        <dbReference type="ARBA" id="ARBA00004651"/>
    </source>
</evidence>
<dbReference type="RefSeq" id="WP_007782216.1">
    <property type="nucleotide sequence ID" value="NZ_CM001441.1"/>
</dbReference>
<gene>
    <name evidence="9" type="ORF">DesyoDRAFT_1923</name>
</gene>
<feature type="transmembrane region" description="Helical" evidence="8">
    <location>
        <begin position="157"/>
        <end position="181"/>
    </location>
</feature>
<dbReference type="eggNOG" id="COG0609">
    <property type="taxonomic scope" value="Bacteria"/>
</dbReference>
<dbReference type="CDD" id="cd06550">
    <property type="entry name" value="TM_ABC_iron-siderophores_like"/>
    <property type="match status" value="1"/>
</dbReference>
<proteinExistence type="inferred from homology"/>
<comment type="similarity">
    <text evidence="2">Belongs to the binding-protein-dependent transport system permease family. FecCD subfamily.</text>
</comment>